<dbReference type="PIRSF" id="PIRSF001338">
    <property type="entry name" value="AIR_carboxylase"/>
    <property type="match status" value="1"/>
</dbReference>
<dbReference type="EC" id="5.4.99.18" evidence="5"/>
<accession>A0A3B1BVM5</accession>
<dbReference type="PANTHER" id="PTHR23046">
    <property type="entry name" value="PHOSPHORIBOSYLAMINOIMIDAZOLE CARBOXYLASE CATALYTIC SUBUNIT"/>
    <property type="match status" value="1"/>
</dbReference>
<dbReference type="AlphaFoldDB" id="A0A3B1BVM5"/>
<evidence type="ECO:0000256" key="2">
    <source>
        <dbReference type="ARBA" id="ARBA00023235"/>
    </source>
</evidence>
<organism evidence="5">
    <name type="scientific">hydrothermal vent metagenome</name>
    <dbReference type="NCBI Taxonomy" id="652676"/>
    <lineage>
        <taxon>unclassified sequences</taxon>
        <taxon>metagenomes</taxon>
        <taxon>ecological metagenomes</taxon>
    </lineage>
</organism>
<evidence type="ECO:0000313" key="5">
    <source>
        <dbReference type="EMBL" id="VAX18601.1"/>
    </source>
</evidence>
<dbReference type="SMART" id="SM01001">
    <property type="entry name" value="AIRC"/>
    <property type="match status" value="1"/>
</dbReference>
<dbReference type="InterPro" id="IPR000031">
    <property type="entry name" value="PurE_dom"/>
</dbReference>
<evidence type="ECO:0000256" key="3">
    <source>
        <dbReference type="ARBA" id="ARBA00025704"/>
    </source>
</evidence>
<dbReference type="EMBL" id="UOGB01000118">
    <property type="protein sequence ID" value="VAX18601.1"/>
    <property type="molecule type" value="Genomic_DNA"/>
</dbReference>
<evidence type="ECO:0000259" key="4">
    <source>
        <dbReference type="SMART" id="SM01001"/>
    </source>
</evidence>
<dbReference type="InterPro" id="IPR024694">
    <property type="entry name" value="PurE_prokaryotes"/>
</dbReference>
<protein>
    <submittedName>
        <fullName evidence="5">N5-carboxyaminoimidazole ribonucleotide mutase</fullName>
        <ecNumber evidence="5">5.4.99.18</ecNumber>
    </submittedName>
</protein>
<feature type="domain" description="PurE" evidence="4">
    <location>
        <begin position="1"/>
        <end position="152"/>
    </location>
</feature>
<proteinExistence type="inferred from homology"/>
<dbReference type="InterPro" id="IPR033747">
    <property type="entry name" value="PurE_ClassI"/>
</dbReference>
<dbReference type="GO" id="GO:0034023">
    <property type="term" value="F:5-(carboxyamino)imidazole ribonucleotide mutase activity"/>
    <property type="evidence" value="ECO:0007669"/>
    <property type="project" value="UniProtKB-EC"/>
</dbReference>
<dbReference type="SUPFAM" id="SSF52255">
    <property type="entry name" value="N5-CAIR mutase (phosphoribosylaminoimidazole carboxylase, PurE)"/>
    <property type="match status" value="1"/>
</dbReference>
<keyword evidence="1" id="KW-0658">Purine biosynthesis</keyword>
<dbReference type="Pfam" id="PF00731">
    <property type="entry name" value="AIRC"/>
    <property type="match status" value="1"/>
</dbReference>
<comment type="pathway">
    <text evidence="3">Purine metabolism.</text>
</comment>
<keyword evidence="2 5" id="KW-0413">Isomerase</keyword>
<gene>
    <name evidence="5" type="ORF">MNBD_NITROSPINAE03-617</name>
</gene>
<dbReference type="Gene3D" id="3.40.50.1970">
    <property type="match status" value="1"/>
</dbReference>
<dbReference type="NCBIfam" id="TIGR01162">
    <property type="entry name" value="purE"/>
    <property type="match status" value="1"/>
</dbReference>
<name>A0A3B1BVM5_9ZZZZ</name>
<dbReference type="HAMAP" id="MF_01929">
    <property type="entry name" value="PurE_classI"/>
    <property type="match status" value="1"/>
</dbReference>
<dbReference type="PANTHER" id="PTHR23046:SF2">
    <property type="entry name" value="PHOSPHORIBOSYLAMINOIMIDAZOLE CARBOXYLASE"/>
    <property type="match status" value="1"/>
</dbReference>
<dbReference type="GO" id="GO:0006189">
    <property type="term" value="P:'de novo' IMP biosynthetic process"/>
    <property type="evidence" value="ECO:0007669"/>
    <property type="project" value="InterPro"/>
</dbReference>
<reference evidence="5" key="1">
    <citation type="submission" date="2018-06" db="EMBL/GenBank/DDBJ databases">
        <authorList>
            <person name="Zhirakovskaya E."/>
        </authorList>
    </citation>
    <scope>NUCLEOTIDE SEQUENCE</scope>
</reference>
<evidence type="ECO:0000256" key="1">
    <source>
        <dbReference type="ARBA" id="ARBA00022755"/>
    </source>
</evidence>
<sequence length="165" mass="17253">MDVLILIGSKSDLDIAEEVTKLLDRFEVKHELHIASAHRSPDKVKNLVARADTEGAKVIIAGAGMSAHLAGVVASITLLPVIGIPIAAGPLNGVDALYSTVNMPGGVPVATVSIGKAGGKNAALLALRIIALGDESLRSKLSNYREEMAKAVEETDARLQDKKIN</sequence>